<dbReference type="SMART" id="SM00028">
    <property type="entry name" value="TPR"/>
    <property type="match status" value="5"/>
</dbReference>
<keyword evidence="1" id="KW-0802">TPR repeat</keyword>
<dbReference type="OrthoDB" id="1522549at2"/>
<organism evidence="4 5">
    <name type="scientific">Myroides marinus</name>
    <dbReference type="NCBI Taxonomy" id="703342"/>
    <lineage>
        <taxon>Bacteria</taxon>
        <taxon>Pseudomonadati</taxon>
        <taxon>Bacteroidota</taxon>
        <taxon>Flavobacteriia</taxon>
        <taxon>Flavobacteriales</taxon>
        <taxon>Flavobacteriaceae</taxon>
        <taxon>Myroides</taxon>
    </lineage>
</organism>
<evidence type="ECO:0000313" key="4">
    <source>
        <dbReference type="EMBL" id="KZE81259.1"/>
    </source>
</evidence>
<dbReference type="Pfam" id="PF13174">
    <property type="entry name" value="TPR_6"/>
    <property type="match status" value="1"/>
</dbReference>
<dbReference type="AlphaFoldDB" id="A0A161S7W8"/>
<evidence type="ECO:0000256" key="2">
    <source>
        <dbReference type="SAM" id="Coils"/>
    </source>
</evidence>
<accession>A0A161S7W8</accession>
<name>A0A161S7W8_9FLAO</name>
<protein>
    <submittedName>
        <fullName evidence="4">Sporulation protein</fullName>
    </submittedName>
</protein>
<evidence type="ECO:0000256" key="1">
    <source>
        <dbReference type="PROSITE-ProRule" id="PRU00339"/>
    </source>
</evidence>
<keyword evidence="2" id="KW-0175">Coiled coil</keyword>
<dbReference type="InterPro" id="IPR011990">
    <property type="entry name" value="TPR-like_helical_dom_sf"/>
</dbReference>
<keyword evidence="5" id="KW-1185">Reference proteome</keyword>
<dbReference type="SUPFAM" id="SSF48452">
    <property type="entry name" value="TPR-like"/>
    <property type="match status" value="2"/>
</dbReference>
<comment type="caution">
    <text evidence="4">The sequence shown here is derived from an EMBL/GenBank/DDBJ whole genome shotgun (WGS) entry which is preliminary data.</text>
</comment>
<sequence>MLKNRIKYVIFLAVLLLGAACSVKQDRLLNRGYHAMTTRYNILYNGELAYDDALISLKKDYFDDFWEILPVERIDIKIDSTREFDRGRSLESKKGSILENIQVDGDQLGGAQEQGEQGFRRAEDKAAKAIQKHSMYIKGRERNFQIDDAYLMLGQARYYDGRFVPALEAFNYILYKYPDGSLANEASIWREKTNVRLTYDDIAIKNLNLLLRDKKKELSKQQMADANATLTQAYINIEEYQQAIAPLKIAIENTKDKEERARYTFILGQLYGKLGRKGEAATAFTTVIEMNRKSPRSYVIQSHAQQYGLNSESIKDSVAFLKKYKKLIKDRENRAYLDVLHRQVGLFYEHNGNTKEALNSLKKAVKLSKGDKQLKAQNYLSIAEIYFNEAGYALAGQYYDSVLAIMPPKAKERFRITKRRDALRDVVAFEKVAHVNDSILRLVAMSDDQRISYFQKYVDDLRKEDFRKLQANLKGKKAGNQNYFNMANFGDAIASAFDVNAPTGQGNRTFYFYSAQATSNGKMDFRRRWGNRPLVDNWRWASDIQDAQSNASNQEATTSANSNTNSGTAEQFNDARYDINAYIVKIPTDEMEIASLKKDRDFAYFQLGSMYADRFKKYDLASSRLEALLTFDPTERLVLPSMYKLYKIYLEIDMAKAVAMKDRIISQYPNSRYAKLLQNMSVDKIDDLSPEQIYAQAYKVYAQGGDYNNALRAIDSALERFDDDGYVSKLELLKAHVIGKLKGVTAYKEALNFVALTYSSSKEGKEAENLLKTTIPSLESRNFTNGDSKNWKVVIFVNDKQSSDSQMLSRSFIQFSTNNSSRGIKYSEDMYLDSKEFLVLHGFKTKEEAEKAAHSMNNNAVVISAENYIIVQIKKNWEEYLTPKEG</sequence>
<dbReference type="Proteomes" id="UP000076630">
    <property type="component" value="Unassembled WGS sequence"/>
</dbReference>
<dbReference type="Pfam" id="PF13181">
    <property type="entry name" value="TPR_8"/>
    <property type="match status" value="2"/>
</dbReference>
<dbReference type="PROSITE" id="PS51257">
    <property type="entry name" value="PROKAR_LIPOPROTEIN"/>
    <property type="match status" value="1"/>
</dbReference>
<feature type="coiled-coil region" evidence="2">
    <location>
        <begin position="204"/>
        <end position="257"/>
    </location>
</feature>
<gene>
    <name evidence="4" type="ORF">AV926_08190</name>
</gene>
<evidence type="ECO:0000313" key="5">
    <source>
        <dbReference type="Proteomes" id="UP000076630"/>
    </source>
</evidence>
<feature type="repeat" description="TPR" evidence="1">
    <location>
        <begin position="338"/>
        <end position="371"/>
    </location>
</feature>
<feature type="region of interest" description="Disordered" evidence="3">
    <location>
        <begin position="549"/>
        <end position="569"/>
    </location>
</feature>
<dbReference type="Gene3D" id="1.25.40.10">
    <property type="entry name" value="Tetratricopeptide repeat domain"/>
    <property type="match status" value="4"/>
</dbReference>
<reference evidence="4 5" key="1">
    <citation type="submission" date="2016-01" db="EMBL/GenBank/DDBJ databases">
        <title>Whole genome sequencing of Myroides marinus L41.</title>
        <authorList>
            <person name="Hong K.W."/>
        </authorList>
    </citation>
    <scope>NUCLEOTIDE SEQUENCE [LARGE SCALE GENOMIC DNA]</scope>
    <source>
        <strain evidence="4 5">L41</strain>
    </source>
</reference>
<proteinExistence type="predicted"/>
<dbReference type="PROSITE" id="PS50005">
    <property type="entry name" value="TPR"/>
    <property type="match status" value="1"/>
</dbReference>
<evidence type="ECO:0000256" key="3">
    <source>
        <dbReference type="SAM" id="MobiDB-lite"/>
    </source>
</evidence>
<dbReference type="InterPro" id="IPR019734">
    <property type="entry name" value="TPR_rpt"/>
</dbReference>
<dbReference type="EMBL" id="LQNU01000053">
    <property type="protein sequence ID" value="KZE81259.1"/>
    <property type="molecule type" value="Genomic_DNA"/>
</dbReference>
<dbReference type="RefSeq" id="WP_038985222.1">
    <property type="nucleotide sequence ID" value="NZ_JWJO01000011.1"/>
</dbReference>